<sequence length="148" mass="15840">MGNSGDCEFFPLRVTKVGVNGKRSYDREGKRMLIEACLEPGVSVASMAIRAQVNTNQLWRWIKAYKAEQQGDGVPGGELTAFAPVVEIREPHAQAQPPQSTLPTLPAVDVPQPACLSARLPNGVMLELQCTSNDASLLAALVKALGGR</sequence>
<dbReference type="InterPro" id="IPR009057">
    <property type="entry name" value="Homeodomain-like_sf"/>
</dbReference>
<dbReference type="EMBL" id="LDWR01000170">
    <property type="protein sequence ID" value="KML36234.1"/>
    <property type="molecule type" value="Genomic_DNA"/>
</dbReference>
<dbReference type="AlphaFoldDB" id="A0A0J5VGQ8"/>
<dbReference type="GO" id="GO:0006313">
    <property type="term" value="P:DNA transposition"/>
    <property type="evidence" value="ECO:0007669"/>
    <property type="project" value="InterPro"/>
</dbReference>
<protein>
    <submittedName>
        <fullName evidence="1">Transposase</fullName>
    </submittedName>
</protein>
<name>A0A0J5VGQ8_BURCE</name>
<organism evidence="1 2">
    <name type="scientific">Burkholderia cepacia</name>
    <name type="common">Pseudomonas cepacia</name>
    <dbReference type="NCBI Taxonomy" id="292"/>
    <lineage>
        <taxon>Bacteria</taxon>
        <taxon>Pseudomonadati</taxon>
        <taxon>Pseudomonadota</taxon>
        <taxon>Betaproteobacteria</taxon>
        <taxon>Burkholderiales</taxon>
        <taxon>Burkholderiaceae</taxon>
        <taxon>Burkholderia</taxon>
        <taxon>Burkholderia cepacia complex</taxon>
    </lineage>
</organism>
<dbReference type="GO" id="GO:0003677">
    <property type="term" value="F:DNA binding"/>
    <property type="evidence" value="ECO:0007669"/>
    <property type="project" value="InterPro"/>
</dbReference>
<evidence type="ECO:0000313" key="1">
    <source>
        <dbReference type="EMBL" id="KML36234.1"/>
    </source>
</evidence>
<dbReference type="Pfam" id="PF01527">
    <property type="entry name" value="HTH_Tnp_1"/>
    <property type="match status" value="1"/>
</dbReference>
<dbReference type="SUPFAM" id="SSF46689">
    <property type="entry name" value="Homeodomain-like"/>
    <property type="match status" value="1"/>
</dbReference>
<dbReference type="InterPro" id="IPR002514">
    <property type="entry name" value="Transposase_8"/>
</dbReference>
<gene>
    <name evidence="1" type="ORF">VL15_38965</name>
</gene>
<proteinExistence type="predicted"/>
<dbReference type="GO" id="GO:0004803">
    <property type="term" value="F:transposase activity"/>
    <property type="evidence" value="ECO:0007669"/>
    <property type="project" value="InterPro"/>
</dbReference>
<evidence type="ECO:0000313" key="2">
    <source>
        <dbReference type="Proteomes" id="UP000036338"/>
    </source>
</evidence>
<reference evidence="1 2" key="1">
    <citation type="submission" date="2015-05" db="EMBL/GenBank/DDBJ databases">
        <title>Draft genome of Burkholderia cepacia LK29.</title>
        <authorList>
            <person name="Chan X.Y."/>
        </authorList>
    </citation>
    <scope>NUCLEOTIDE SEQUENCE [LARGE SCALE GENOMIC DNA]</scope>
    <source>
        <strain evidence="1 2">LK29</strain>
    </source>
</reference>
<dbReference type="Proteomes" id="UP000036338">
    <property type="component" value="Unassembled WGS sequence"/>
</dbReference>
<dbReference type="NCBIfam" id="NF047595">
    <property type="entry name" value="IS66_ISRel24_TnpA"/>
    <property type="match status" value="1"/>
</dbReference>
<dbReference type="PATRIC" id="fig|292.27.peg.1885"/>
<comment type="caution">
    <text evidence="1">The sequence shown here is derived from an EMBL/GenBank/DDBJ whole genome shotgun (WGS) entry which is preliminary data.</text>
</comment>
<accession>A0A0J5VGQ8</accession>